<dbReference type="EMBL" id="LR217725">
    <property type="protein sequence ID" value="VFP86867.1"/>
    <property type="molecule type" value="Genomic_DNA"/>
</dbReference>
<keyword evidence="3" id="KW-1185">Reference proteome</keyword>
<dbReference type="AlphaFoldDB" id="A0A451DJP6"/>
<reference evidence="2 3" key="1">
    <citation type="submission" date="2019-02" db="EMBL/GenBank/DDBJ databases">
        <authorList>
            <person name="Manzano-Marin A."/>
            <person name="Manzano-Marin A."/>
        </authorList>
    </citation>
    <scope>NUCLEOTIDE SEQUENCE [LARGE SCALE GENOMIC DNA]</scope>
    <source>
        <strain evidence="2 3">ErCipseudotaxifoliae</strain>
    </source>
</reference>
<evidence type="ECO:0000256" key="1">
    <source>
        <dbReference type="SAM" id="Phobius"/>
    </source>
</evidence>
<dbReference type="Proteomes" id="UP000294462">
    <property type="component" value="Chromosome"/>
</dbReference>
<sequence>MKLIKQYGWLVGILFIIGTLFTTYKDLNRINPKKIPKELDLATYRS</sequence>
<name>A0A451DJP6_9GAMM</name>
<organism evidence="2 3">
    <name type="scientific">Candidatus Erwinia haradaeae</name>
    <dbReference type="NCBI Taxonomy" id="1922217"/>
    <lineage>
        <taxon>Bacteria</taxon>
        <taxon>Pseudomonadati</taxon>
        <taxon>Pseudomonadota</taxon>
        <taxon>Gammaproteobacteria</taxon>
        <taxon>Enterobacterales</taxon>
        <taxon>Erwiniaceae</taxon>
        <taxon>Erwinia</taxon>
    </lineage>
</organism>
<keyword evidence="1" id="KW-0472">Membrane</keyword>
<gene>
    <name evidence="2" type="primary">ypfN</name>
    <name evidence="2" type="ORF">ERCIPSTX3056_293</name>
</gene>
<keyword evidence="1" id="KW-0812">Transmembrane</keyword>
<proteinExistence type="predicted"/>
<evidence type="ECO:0000313" key="2">
    <source>
        <dbReference type="EMBL" id="VFP86867.1"/>
    </source>
</evidence>
<dbReference type="KEGG" id="ehd:ERCIPSTX3056_293"/>
<accession>A0A451DJP6</accession>
<evidence type="ECO:0000313" key="3">
    <source>
        <dbReference type="Proteomes" id="UP000294462"/>
    </source>
</evidence>
<keyword evidence="1" id="KW-1133">Transmembrane helix</keyword>
<feature type="transmembrane region" description="Helical" evidence="1">
    <location>
        <begin position="6"/>
        <end position="24"/>
    </location>
</feature>
<protein>
    <submittedName>
        <fullName evidence="2">UPF0370 protein YpfN, partial</fullName>
    </submittedName>
</protein>
<dbReference type="RefSeq" id="WP_162271168.1">
    <property type="nucleotide sequence ID" value="NZ_LR217725.1"/>
</dbReference>